<dbReference type="KEGG" id="hcb:HCBAA847_0462"/>
<evidence type="ECO:0000313" key="7">
    <source>
        <dbReference type="EMBL" id="BAM31709.1"/>
    </source>
</evidence>
<protein>
    <submittedName>
        <fullName evidence="8">Acyltransferase</fullName>
    </submittedName>
</protein>
<organism evidence="7 10">
    <name type="scientific">Helicobacter cinaedi CCUG 18818 = ATCC BAA-847</name>
    <dbReference type="NCBI Taxonomy" id="537971"/>
    <lineage>
        <taxon>Bacteria</taxon>
        <taxon>Pseudomonadati</taxon>
        <taxon>Campylobacterota</taxon>
        <taxon>Epsilonproteobacteria</taxon>
        <taxon>Campylobacterales</taxon>
        <taxon>Helicobacteraceae</taxon>
        <taxon>Helicobacter</taxon>
    </lineage>
</organism>
<dbReference type="Proteomes" id="UP000005755">
    <property type="component" value="Unassembled WGS sequence"/>
</dbReference>
<feature type="domain" description="Phospholipid/glycerol acyltransferase" evidence="6">
    <location>
        <begin position="89"/>
        <end position="222"/>
    </location>
</feature>
<feature type="compositionally biased region" description="Low complexity" evidence="4">
    <location>
        <begin position="55"/>
        <end position="65"/>
    </location>
</feature>
<keyword evidence="5" id="KW-1133">Transmembrane helix</keyword>
<keyword evidence="9" id="KW-1185">Reference proteome</keyword>
<evidence type="ECO:0000259" key="6">
    <source>
        <dbReference type="SMART" id="SM00563"/>
    </source>
</evidence>
<feature type="transmembrane region" description="Helical" evidence="5">
    <location>
        <begin position="437"/>
        <end position="459"/>
    </location>
</feature>
<evidence type="ECO:0000256" key="5">
    <source>
        <dbReference type="SAM" id="Phobius"/>
    </source>
</evidence>
<evidence type="ECO:0000313" key="9">
    <source>
        <dbReference type="Proteomes" id="UP000005755"/>
    </source>
</evidence>
<dbReference type="GO" id="GO:0003841">
    <property type="term" value="F:1-acylglycerol-3-phosphate O-acyltransferase activity"/>
    <property type="evidence" value="ECO:0007669"/>
    <property type="project" value="TreeGrafter"/>
</dbReference>
<accession>A0AAI8QGG2</accession>
<sequence>MKQQRFAKVFIWLFHLTYLRETRLIAWRDIFPQDSNSMPQDSRLRLQDSNPTHCQTTQNPQSPQTSQILKAPKILPYTKAIRLDSTHRYLALLSHRNGALDGWVYGRFIPRFVFMMAKQLHKIWWLRVIFPGIAITRQKDDPLHYKKANLNALKTCVQALQDRQILCIFPEGTSSLGHKHLPFEQGAARLAMMSQKASQKVHLEVASLHSPLYILPMSVFYDDPTLLGGRAFVVYNEPFICPQDMDTEHLHALFSQKLEQILLEYDSQESQETAHFLASFLSSNTPFTDYYGNLIWFHSLQQAQDSQLSKLIHLTQTYRKTPLPTLYKNAPIYPQNFLLSLWTFSICLPIVAFSFLLNLPPLLCGNLVAKLFAKEKHTISLWKAIVGYGVGFLWWGSICIISGICGAFGVFDKLLDKLLATLHIGFFAGLDSAFLDSILGCGLGILLSLIAYSFGIWGLKLYGAFKKHSIALYNAMFHRKKFTMFKQFKTKLLEMLA</sequence>
<evidence type="ECO:0000256" key="2">
    <source>
        <dbReference type="ARBA" id="ARBA00022679"/>
    </source>
</evidence>
<feature type="transmembrane region" description="Helical" evidence="5">
    <location>
        <begin position="337"/>
        <end position="364"/>
    </location>
</feature>
<evidence type="ECO:0000313" key="8">
    <source>
        <dbReference type="EMBL" id="EFR47170.1"/>
    </source>
</evidence>
<dbReference type="EMBL" id="AP012492">
    <property type="protein sequence ID" value="BAM31709.1"/>
    <property type="molecule type" value="Genomic_DNA"/>
</dbReference>
<dbReference type="PANTHER" id="PTHR10434">
    <property type="entry name" value="1-ACYL-SN-GLYCEROL-3-PHOSPHATE ACYLTRANSFERASE"/>
    <property type="match status" value="1"/>
</dbReference>
<feature type="transmembrane region" description="Helical" evidence="5">
    <location>
        <begin position="385"/>
        <end position="411"/>
    </location>
</feature>
<evidence type="ECO:0000256" key="3">
    <source>
        <dbReference type="ARBA" id="ARBA00023315"/>
    </source>
</evidence>
<evidence type="ECO:0000313" key="10">
    <source>
        <dbReference type="Proteomes" id="UP000006036"/>
    </source>
</evidence>
<evidence type="ECO:0000256" key="1">
    <source>
        <dbReference type="ARBA" id="ARBA00005189"/>
    </source>
</evidence>
<keyword evidence="2" id="KW-0808">Transferase</keyword>
<dbReference type="PANTHER" id="PTHR10434:SF11">
    <property type="entry name" value="1-ACYL-SN-GLYCEROL-3-PHOSPHATE ACYLTRANSFERASE"/>
    <property type="match status" value="1"/>
</dbReference>
<dbReference type="SMART" id="SM00563">
    <property type="entry name" value="PlsC"/>
    <property type="match status" value="1"/>
</dbReference>
<reference evidence="9" key="4">
    <citation type="journal article" date="2014" name="Genome Announc.">
        <title>Draft genome sequences of six enterohepatic helicobacter species isolated from humans and one from rhesus macaques.</title>
        <authorList>
            <person name="Shen Z."/>
            <person name="Sheh A."/>
            <person name="Young S.K."/>
            <person name="Abouelliel A."/>
            <person name="Ward D.V."/>
            <person name="Earl A.M."/>
            <person name="Fox J.G."/>
        </authorList>
    </citation>
    <scope>NUCLEOTIDE SEQUENCE [LARGE SCALE GENOMIC DNA]</scope>
    <source>
        <strain evidence="9">CCUG 18818</strain>
    </source>
</reference>
<gene>
    <name evidence="7" type="ORF">HCBAA847_0462</name>
    <name evidence="8" type="ORF">HCCG_01718</name>
</gene>
<dbReference type="RefSeq" id="WP_002957055.1">
    <property type="nucleotide sequence ID" value="NC_020555.1"/>
</dbReference>
<reference evidence="8" key="1">
    <citation type="submission" date="2008-08" db="EMBL/GenBank/DDBJ databases">
        <title>Annotation of Helicobacter cinaedi strain CCUG 18818.</title>
        <authorList>
            <consortium name="The Broad Institute Genome Sequencing Platform"/>
            <person name="Fox J.G."/>
            <person name="Shen Z."/>
            <person name="Charoenlap N."/>
            <person name="Schauer D.B."/>
            <person name="Ward D."/>
            <person name="Mehta T."/>
            <person name="Young S."/>
            <person name="Jaffe D."/>
            <person name="Gnerre S."/>
            <person name="Berlin A."/>
            <person name="Heiman D."/>
            <person name="Hepburn T."/>
            <person name="Shea T."/>
            <person name="Sykes S."/>
            <person name="Alvarado L."/>
            <person name="Kodira C."/>
            <person name="Borodovsky M."/>
            <person name="Lander E."/>
            <person name="Galagan J."/>
            <person name="Nusbaum C."/>
            <person name="Birren B."/>
        </authorList>
    </citation>
    <scope>NUCLEOTIDE SEQUENCE</scope>
    <source>
        <strain evidence="8">CCUG 18818</strain>
    </source>
</reference>
<reference evidence="7 10" key="2">
    <citation type="journal article" date="2012" name="J. Bacteriol.">
        <title>Complete Genome Sequence of Helicobacter cinaedi Type Strain ATCC BAA-847.</title>
        <authorList>
            <person name="Miyoshi-Akiyama T."/>
            <person name="Takeshita N."/>
            <person name="Ohmagari N."/>
            <person name="Kirikae T."/>
        </authorList>
    </citation>
    <scope>NUCLEOTIDE SEQUENCE [LARGE SCALE GENOMIC DNA]</scope>
    <source>
        <strain evidence="7 10">ATCC BAA-847</strain>
    </source>
</reference>
<dbReference type="SUPFAM" id="SSF69593">
    <property type="entry name" value="Glycerol-3-phosphate (1)-acyltransferase"/>
    <property type="match status" value="1"/>
</dbReference>
<comment type="pathway">
    <text evidence="1">Lipid metabolism.</text>
</comment>
<keyword evidence="5" id="KW-0472">Membrane</keyword>
<dbReference type="EMBL" id="DS990393">
    <property type="protein sequence ID" value="EFR47170.1"/>
    <property type="molecule type" value="Genomic_DNA"/>
</dbReference>
<dbReference type="GO" id="GO:0006654">
    <property type="term" value="P:phosphatidic acid biosynthetic process"/>
    <property type="evidence" value="ECO:0007669"/>
    <property type="project" value="TreeGrafter"/>
</dbReference>
<dbReference type="InterPro" id="IPR002123">
    <property type="entry name" value="Plipid/glycerol_acylTrfase"/>
</dbReference>
<proteinExistence type="predicted"/>
<evidence type="ECO:0000256" key="4">
    <source>
        <dbReference type="SAM" id="MobiDB-lite"/>
    </source>
</evidence>
<dbReference type="Pfam" id="PF01553">
    <property type="entry name" value="Acyltransferase"/>
    <property type="match status" value="1"/>
</dbReference>
<keyword evidence="3 8" id="KW-0012">Acyltransferase</keyword>
<feature type="region of interest" description="Disordered" evidence="4">
    <location>
        <begin position="37"/>
        <end position="65"/>
    </location>
</feature>
<reference evidence="7" key="3">
    <citation type="submission" date="2012-07" db="EMBL/GenBank/DDBJ databases">
        <authorList>
            <person name="Akiyama T."/>
            <person name="Takeshita N."/>
            <person name="Ohmagari N."/>
            <person name="Kirikae T."/>
        </authorList>
    </citation>
    <scope>NUCLEOTIDE SEQUENCE</scope>
    <source>
        <strain evidence="7">ATCC BAA-847</strain>
    </source>
</reference>
<name>A0AAI8QGG2_9HELI</name>
<dbReference type="Proteomes" id="UP000006036">
    <property type="component" value="Chromosome 1"/>
</dbReference>
<dbReference type="AlphaFoldDB" id="A0AAI8QGG2"/>
<keyword evidence="5" id="KW-0812">Transmembrane</keyword>